<accession>A0A2M6IU23</accession>
<sequence>MTTTEALIKRIEVIENRNKKVEIDKAWEGSYTRRALIVLFTYASIGIYMWAIGVENPLINAVIPALGFSLSTLSLPFFKTWWIKLNK</sequence>
<dbReference type="AlphaFoldDB" id="A0A2M6IU23"/>
<feature type="transmembrane region" description="Helical" evidence="1">
    <location>
        <begin position="35"/>
        <end position="52"/>
    </location>
</feature>
<keyword evidence="1" id="KW-1133">Transmembrane helix</keyword>
<gene>
    <name evidence="2" type="ORF">COV58_02605</name>
</gene>
<feature type="transmembrane region" description="Helical" evidence="1">
    <location>
        <begin position="58"/>
        <end position="78"/>
    </location>
</feature>
<evidence type="ECO:0000256" key="1">
    <source>
        <dbReference type="SAM" id="Phobius"/>
    </source>
</evidence>
<reference evidence="2 3" key="1">
    <citation type="submission" date="2017-09" db="EMBL/GenBank/DDBJ databases">
        <title>Depth-based differentiation of microbial function through sediment-hosted aquifers and enrichment of novel symbionts in the deep terrestrial subsurface.</title>
        <authorList>
            <person name="Probst A.J."/>
            <person name="Ladd B."/>
            <person name="Jarett J.K."/>
            <person name="Geller-Mcgrath D.E."/>
            <person name="Sieber C.M."/>
            <person name="Emerson J.B."/>
            <person name="Anantharaman K."/>
            <person name="Thomas B.C."/>
            <person name="Malmstrom R."/>
            <person name="Stieglmeier M."/>
            <person name="Klingl A."/>
            <person name="Woyke T."/>
            <person name="Ryan C.M."/>
            <person name="Banfield J.F."/>
        </authorList>
    </citation>
    <scope>NUCLEOTIDE SEQUENCE [LARGE SCALE GENOMIC DNA]</scope>
    <source>
        <strain evidence="2">CG11_big_fil_rev_8_21_14_0_20_36_8</strain>
    </source>
</reference>
<protein>
    <submittedName>
        <fullName evidence="2">Uncharacterized protein</fullName>
    </submittedName>
</protein>
<comment type="caution">
    <text evidence="2">The sequence shown here is derived from an EMBL/GenBank/DDBJ whole genome shotgun (WGS) entry which is preliminary data.</text>
</comment>
<evidence type="ECO:0000313" key="2">
    <source>
        <dbReference type="EMBL" id="PIQ73416.1"/>
    </source>
</evidence>
<dbReference type="EMBL" id="PCVM01000060">
    <property type="protein sequence ID" value="PIQ73416.1"/>
    <property type="molecule type" value="Genomic_DNA"/>
</dbReference>
<organism evidence="2 3">
    <name type="scientific">Candidatus Roizmanbacteria bacterium CG11_big_fil_rev_8_21_14_0_20_36_8</name>
    <dbReference type="NCBI Taxonomy" id="1974856"/>
    <lineage>
        <taxon>Bacteria</taxon>
        <taxon>Candidatus Roizmaniibacteriota</taxon>
    </lineage>
</organism>
<dbReference type="Proteomes" id="UP000231056">
    <property type="component" value="Unassembled WGS sequence"/>
</dbReference>
<name>A0A2M6IU23_9BACT</name>
<keyword evidence="1" id="KW-0472">Membrane</keyword>
<keyword evidence="1" id="KW-0812">Transmembrane</keyword>
<proteinExistence type="predicted"/>
<evidence type="ECO:0000313" key="3">
    <source>
        <dbReference type="Proteomes" id="UP000231056"/>
    </source>
</evidence>